<keyword evidence="7" id="KW-1185">Reference proteome</keyword>
<dbReference type="InterPro" id="IPR046947">
    <property type="entry name" value="LytR-like"/>
</dbReference>
<evidence type="ECO:0000256" key="1">
    <source>
        <dbReference type="ARBA" id="ARBA00018672"/>
    </source>
</evidence>
<dbReference type="InterPro" id="IPR007492">
    <property type="entry name" value="LytTR_DNA-bd_dom"/>
</dbReference>
<dbReference type="GO" id="GO:0000156">
    <property type="term" value="F:phosphorelay response regulator activity"/>
    <property type="evidence" value="ECO:0007669"/>
    <property type="project" value="InterPro"/>
</dbReference>
<comment type="function">
    <text evidence="2">May play the central regulatory role in sporulation. It may be an element of the effector pathway responsible for the activation of sporulation genes in response to nutritional stress. Spo0A may act in concert with spo0H (a sigma factor) to control the expression of some genes that are critical to the sporulation process.</text>
</comment>
<protein>
    <recommendedName>
        <fullName evidence="1">Stage 0 sporulation protein A homolog</fullName>
    </recommendedName>
</protein>
<dbReference type="AlphaFoldDB" id="A0A426DPG5"/>
<dbReference type="GO" id="GO:0003677">
    <property type="term" value="F:DNA binding"/>
    <property type="evidence" value="ECO:0007669"/>
    <property type="project" value="UniProtKB-KW"/>
</dbReference>
<dbReference type="SMART" id="SM00448">
    <property type="entry name" value="REC"/>
    <property type="match status" value="1"/>
</dbReference>
<accession>A0A426DPG5</accession>
<dbReference type="Gene3D" id="2.40.50.1020">
    <property type="entry name" value="LytTr DNA-binding domain"/>
    <property type="match status" value="1"/>
</dbReference>
<feature type="domain" description="HTH LytTR-type" evidence="5">
    <location>
        <begin position="129"/>
        <end position="233"/>
    </location>
</feature>
<keyword evidence="3" id="KW-0597">Phosphoprotein</keyword>
<evidence type="ECO:0000313" key="6">
    <source>
        <dbReference type="EMBL" id="RRK34709.1"/>
    </source>
</evidence>
<dbReference type="InterPro" id="IPR011006">
    <property type="entry name" value="CheY-like_superfamily"/>
</dbReference>
<dbReference type="PANTHER" id="PTHR37299">
    <property type="entry name" value="TRANSCRIPTIONAL REGULATOR-RELATED"/>
    <property type="match status" value="1"/>
</dbReference>
<organism evidence="6 7">
    <name type="scientific">Schaedlerella arabinosiphila</name>
    <dbReference type="NCBI Taxonomy" id="2044587"/>
    <lineage>
        <taxon>Bacteria</taxon>
        <taxon>Bacillati</taxon>
        <taxon>Bacillota</taxon>
        <taxon>Clostridia</taxon>
        <taxon>Lachnospirales</taxon>
        <taxon>Lachnospiraceae</taxon>
        <taxon>Schaedlerella</taxon>
    </lineage>
</organism>
<dbReference type="RefSeq" id="WP_125129801.1">
    <property type="nucleotide sequence ID" value="NZ_RHJS01000002.1"/>
</dbReference>
<evidence type="ECO:0000256" key="3">
    <source>
        <dbReference type="PROSITE-ProRule" id="PRU00169"/>
    </source>
</evidence>
<feature type="domain" description="Response regulatory" evidence="4">
    <location>
        <begin position="3"/>
        <end position="118"/>
    </location>
</feature>
<dbReference type="Proteomes" id="UP000274920">
    <property type="component" value="Unassembled WGS sequence"/>
</dbReference>
<keyword evidence="6" id="KW-0238">DNA-binding</keyword>
<evidence type="ECO:0000259" key="5">
    <source>
        <dbReference type="PROSITE" id="PS50930"/>
    </source>
</evidence>
<reference evidence="6" key="1">
    <citation type="submission" date="2018-10" db="EMBL/GenBank/DDBJ databases">
        <title>Schaedlerella arabinophila gen. nov. sp. nov., isolated from the mouse intestinal tract and comparative analysis with the genome of the closely related altered Schaedler flora strain ASF502.</title>
        <authorList>
            <person name="Miyake S."/>
            <person name="Soh M."/>
            <person name="Seedorf H."/>
        </authorList>
    </citation>
    <scope>NUCLEOTIDE SEQUENCE [LARGE SCALE GENOMIC DNA]</scope>
    <source>
        <strain evidence="6">DSM 106076</strain>
    </source>
</reference>
<dbReference type="Gene3D" id="3.40.50.2300">
    <property type="match status" value="1"/>
</dbReference>
<dbReference type="Pfam" id="PF04397">
    <property type="entry name" value="LytTR"/>
    <property type="match status" value="1"/>
</dbReference>
<dbReference type="Pfam" id="PF00072">
    <property type="entry name" value="Response_reg"/>
    <property type="match status" value="1"/>
</dbReference>
<evidence type="ECO:0000256" key="2">
    <source>
        <dbReference type="ARBA" id="ARBA00024867"/>
    </source>
</evidence>
<dbReference type="EMBL" id="RHJS01000002">
    <property type="protein sequence ID" value="RRK34709.1"/>
    <property type="molecule type" value="Genomic_DNA"/>
</dbReference>
<dbReference type="PANTHER" id="PTHR37299:SF1">
    <property type="entry name" value="STAGE 0 SPORULATION PROTEIN A HOMOLOG"/>
    <property type="match status" value="1"/>
</dbReference>
<dbReference type="SMART" id="SM00850">
    <property type="entry name" value="LytTR"/>
    <property type="match status" value="1"/>
</dbReference>
<dbReference type="PROSITE" id="PS50110">
    <property type="entry name" value="RESPONSE_REGULATORY"/>
    <property type="match status" value="1"/>
</dbReference>
<sequence>MIRIAVCEDEQVLLDELSGKVSKILEQHSIAYNIESFRNGSALLAREAYDILLLDIEMEPMDGLELAGKLRMRGDDSRLVFITAHQQYAVDAYEVHPFHYLVKPVDSEKLETVLLQLCDSLHRERGRAVIVRQGTAVRRVPLEQILYLEVLDRKIYLHTVEETVPFYGKLEDLEPALTRPELVPDSFFRCHRSYIVNLRHVQLYDKNEIRLDNEDCIPLSKRRYKSFGLAFMHYLKERGDVF</sequence>
<evidence type="ECO:0000259" key="4">
    <source>
        <dbReference type="PROSITE" id="PS50110"/>
    </source>
</evidence>
<gene>
    <name evidence="6" type="ORF">EBB54_27735</name>
</gene>
<dbReference type="InterPro" id="IPR001789">
    <property type="entry name" value="Sig_transdc_resp-reg_receiver"/>
</dbReference>
<dbReference type="SUPFAM" id="SSF52172">
    <property type="entry name" value="CheY-like"/>
    <property type="match status" value="1"/>
</dbReference>
<proteinExistence type="predicted"/>
<dbReference type="PROSITE" id="PS50930">
    <property type="entry name" value="HTH_LYTTR"/>
    <property type="match status" value="1"/>
</dbReference>
<feature type="modified residue" description="4-aspartylphosphate" evidence="3">
    <location>
        <position position="55"/>
    </location>
</feature>
<name>A0A426DPG5_9FIRM</name>
<evidence type="ECO:0000313" key="7">
    <source>
        <dbReference type="Proteomes" id="UP000274920"/>
    </source>
</evidence>
<comment type="caution">
    <text evidence="6">The sequence shown here is derived from an EMBL/GenBank/DDBJ whole genome shotgun (WGS) entry which is preliminary data.</text>
</comment>